<evidence type="ECO:0000256" key="13">
    <source>
        <dbReference type="SAM" id="SignalP"/>
    </source>
</evidence>
<dbReference type="InterPro" id="IPR012910">
    <property type="entry name" value="Plug_dom"/>
</dbReference>
<proteinExistence type="inferred from homology"/>
<keyword evidence="16" id="KW-0675">Receptor</keyword>
<comment type="similarity">
    <text evidence="11 12">Belongs to the TonB-dependent receptor family.</text>
</comment>
<keyword evidence="5 11" id="KW-0812">Transmembrane</keyword>
<reference evidence="16 17" key="1">
    <citation type="submission" date="2020-08" db="EMBL/GenBank/DDBJ databases">
        <title>Genomic Encyclopedia of Type Strains, Phase IV (KMG-IV): sequencing the most valuable type-strain genomes for metagenomic binning, comparative biology and taxonomic classification.</title>
        <authorList>
            <person name="Goeker M."/>
        </authorList>
    </citation>
    <scope>NUCLEOTIDE SEQUENCE [LARGE SCALE GENOMIC DNA]</scope>
    <source>
        <strain evidence="16 17">DSM 26723</strain>
    </source>
</reference>
<dbReference type="InterPro" id="IPR000531">
    <property type="entry name" value="Beta-barrel_TonB"/>
</dbReference>
<dbReference type="AlphaFoldDB" id="A0A841HNI6"/>
<feature type="domain" description="TonB-dependent receptor-like beta-barrel" evidence="14">
    <location>
        <begin position="287"/>
        <end position="766"/>
    </location>
</feature>
<comment type="subcellular location">
    <subcellularLocation>
        <location evidence="1 11">Cell outer membrane</location>
        <topology evidence="1 11">Multi-pass membrane protein</topology>
    </subcellularLocation>
</comment>
<dbReference type="Pfam" id="PF07715">
    <property type="entry name" value="Plug"/>
    <property type="match status" value="1"/>
</dbReference>
<dbReference type="InterPro" id="IPR036942">
    <property type="entry name" value="Beta-barrel_TonB_sf"/>
</dbReference>
<name>A0A841HNI6_9GAMM</name>
<dbReference type="SUPFAM" id="SSF56935">
    <property type="entry name" value="Porins"/>
    <property type="match status" value="1"/>
</dbReference>
<protein>
    <submittedName>
        <fullName evidence="16">Iron complex outermembrane receptor protein</fullName>
    </submittedName>
</protein>
<dbReference type="Pfam" id="PF00593">
    <property type="entry name" value="TonB_dep_Rec_b-barrel"/>
    <property type="match status" value="1"/>
</dbReference>
<dbReference type="InterPro" id="IPR039426">
    <property type="entry name" value="TonB-dep_rcpt-like"/>
</dbReference>
<dbReference type="Gene3D" id="2.40.170.20">
    <property type="entry name" value="TonB-dependent receptor, beta-barrel domain"/>
    <property type="match status" value="1"/>
</dbReference>
<keyword evidence="3 11" id="KW-1134">Transmembrane beta strand</keyword>
<feature type="domain" description="TonB-dependent receptor plug" evidence="15">
    <location>
        <begin position="59"/>
        <end position="165"/>
    </location>
</feature>
<organism evidence="16 17">
    <name type="scientific">Povalibacter uvarum</name>
    <dbReference type="NCBI Taxonomy" id="732238"/>
    <lineage>
        <taxon>Bacteria</taxon>
        <taxon>Pseudomonadati</taxon>
        <taxon>Pseudomonadota</taxon>
        <taxon>Gammaproteobacteria</taxon>
        <taxon>Steroidobacterales</taxon>
        <taxon>Steroidobacteraceae</taxon>
        <taxon>Povalibacter</taxon>
    </lineage>
</organism>
<sequence length="804" mass="87705">MSSPRTVRSPTTSRIAILAAVGNLPALLSIAHAQQATPAASNELVDEVIVTARNRSERAQEVPIPISVVSGDQLARDRVFTVADLTQRAPGLTATTPNARRTGISIRGIGKTSGNDNMEPAVGVIVDDVFLGHVGMTYQDFTDLERVEILRGPQGTLLGKNTSLGAIKYTSRAPSFTPETGFELEGGVNRPSLKARGSHSQALIGDTVAYRASAFYDQQEGDLENVNPSGGHWHERDRYGGRLQLLIEPSDDLSVKINADGAFTDENSNTKPFMVDPLTLNDGSVRSTTYSTRFARDYFGGYQPIIGSWDRIDVDMARPLITDNYGASAVVTWNAGPVDLTSISAARWFHFDAKNDQEQTKFAVARSGTLVDTRQLSQEFRLAGNVNERLDYQTGLYLFNIDTDTTSRNTYGEDAGAFYASDSQYRALNTATSRPLLQASLRDVFVTTHQNPVSDSVAVFGQVNWQATDRARLTLGLRQTWEWKANDVARRATLLDGSPLVSTGNATADAIRAAQTGTDYGPFEGEKITDDSIAWLVNPSYQLNDDVLLYASASAGEKSGAVAFDNNGRPANVEPEKSLNYEVGIKSYLWDRRVTLNLNTYFTQVRDYQNVTSEPDPTSPTGFSSRLGNIPELRAIGAEFDALVGITDRLHLTLSGAYNDATYTDWATATCPRSYPSSVAVCSNTGRQIVGAPRWTGIAGFDYEVPFGASFTAHFFGNYVYRSEHNLEQLLSEYGLQEGYSLTDVGAGIRYEAATATYELDVVANNVFDTRYTTSVNDFSNSAPVGYDGIGPRRYVGVVLRSNF</sequence>
<keyword evidence="10 11" id="KW-0998">Cell outer membrane</keyword>
<dbReference type="PANTHER" id="PTHR32552:SF81">
    <property type="entry name" value="TONB-DEPENDENT OUTER MEMBRANE RECEPTOR"/>
    <property type="match status" value="1"/>
</dbReference>
<keyword evidence="6" id="KW-0408">Iron</keyword>
<feature type="chain" id="PRO_5032761296" evidence="13">
    <location>
        <begin position="34"/>
        <end position="804"/>
    </location>
</feature>
<feature type="signal peptide" evidence="13">
    <location>
        <begin position="1"/>
        <end position="33"/>
    </location>
</feature>
<keyword evidence="17" id="KW-1185">Reference proteome</keyword>
<evidence type="ECO:0000256" key="12">
    <source>
        <dbReference type="RuleBase" id="RU003357"/>
    </source>
</evidence>
<comment type="caution">
    <text evidence="16">The sequence shown here is derived from an EMBL/GenBank/DDBJ whole genome shotgun (WGS) entry which is preliminary data.</text>
</comment>
<evidence type="ECO:0000256" key="5">
    <source>
        <dbReference type="ARBA" id="ARBA00022692"/>
    </source>
</evidence>
<dbReference type="GO" id="GO:0009279">
    <property type="term" value="C:cell outer membrane"/>
    <property type="evidence" value="ECO:0007669"/>
    <property type="project" value="UniProtKB-SubCell"/>
</dbReference>
<dbReference type="Proteomes" id="UP000588068">
    <property type="component" value="Unassembled WGS sequence"/>
</dbReference>
<evidence type="ECO:0000256" key="10">
    <source>
        <dbReference type="ARBA" id="ARBA00023237"/>
    </source>
</evidence>
<dbReference type="PANTHER" id="PTHR32552">
    <property type="entry name" value="FERRICHROME IRON RECEPTOR-RELATED"/>
    <property type="match status" value="1"/>
</dbReference>
<evidence type="ECO:0000256" key="4">
    <source>
        <dbReference type="ARBA" id="ARBA00022496"/>
    </source>
</evidence>
<evidence type="ECO:0000256" key="3">
    <source>
        <dbReference type="ARBA" id="ARBA00022452"/>
    </source>
</evidence>
<evidence type="ECO:0000256" key="11">
    <source>
        <dbReference type="PROSITE-ProRule" id="PRU01360"/>
    </source>
</evidence>
<keyword evidence="8 12" id="KW-0798">TonB box</keyword>
<dbReference type="RefSeq" id="WP_184332375.1">
    <property type="nucleotide sequence ID" value="NZ_JACHHZ010000003.1"/>
</dbReference>
<keyword evidence="2 11" id="KW-0813">Transport</keyword>
<evidence type="ECO:0000259" key="15">
    <source>
        <dbReference type="Pfam" id="PF07715"/>
    </source>
</evidence>
<dbReference type="GO" id="GO:0006826">
    <property type="term" value="P:iron ion transport"/>
    <property type="evidence" value="ECO:0007669"/>
    <property type="project" value="UniProtKB-KW"/>
</dbReference>
<accession>A0A841HNI6</accession>
<evidence type="ECO:0000256" key="9">
    <source>
        <dbReference type="ARBA" id="ARBA00023136"/>
    </source>
</evidence>
<evidence type="ECO:0000256" key="2">
    <source>
        <dbReference type="ARBA" id="ARBA00022448"/>
    </source>
</evidence>
<dbReference type="EMBL" id="JACHHZ010000003">
    <property type="protein sequence ID" value="MBB6093718.1"/>
    <property type="molecule type" value="Genomic_DNA"/>
</dbReference>
<gene>
    <name evidence="16" type="ORF">HNQ60_002599</name>
</gene>
<evidence type="ECO:0000256" key="8">
    <source>
        <dbReference type="ARBA" id="ARBA00023077"/>
    </source>
</evidence>
<keyword evidence="13" id="KW-0732">Signal</keyword>
<evidence type="ECO:0000256" key="1">
    <source>
        <dbReference type="ARBA" id="ARBA00004571"/>
    </source>
</evidence>
<evidence type="ECO:0000259" key="14">
    <source>
        <dbReference type="Pfam" id="PF00593"/>
    </source>
</evidence>
<evidence type="ECO:0000313" key="16">
    <source>
        <dbReference type="EMBL" id="MBB6093718.1"/>
    </source>
</evidence>
<evidence type="ECO:0000256" key="7">
    <source>
        <dbReference type="ARBA" id="ARBA00023065"/>
    </source>
</evidence>
<keyword evidence="7" id="KW-0406">Ion transport</keyword>
<evidence type="ECO:0000313" key="17">
    <source>
        <dbReference type="Proteomes" id="UP000588068"/>
    </source>
</evidence>
<keyword evidence="4" id="KW-0410">Iron transport</keyword>
<dbReference type="PROSITE" id="PS52016">
    <property type="entry name" value="TONB_DEPENDENT_REC_3"/>
    <property type="match status" value="1"/>
</dbReference>
<evidence type="ECO:0000256" key="6">
    <source>
        <dbReference type="ARBA" id="ARBA00023004"/>
    </source>
</evidence>
<keyword evidence="9 11" id="KW-0472">Membrane</keyword>